<keyword evidence="10" id="KW-1185">Reference proteome</keyword>
<keyword evidence="6" id="KW-0175">Coiled coil</keyword>
<dbReference type="InterPro" id="IPR042123">
    <property type="entry name" value="Zip3/RNF212-like"/>
</dbReference>
<gene>
    <name evidence="9" type="ORF">NTJ_13596</name>
</gene>
<dbReference type="PROSITE" id="PS00518">
    <property type="entry name" value="ZF_RING_1"/>
    <property type="match status" value="1"/>
</dbReference>
<evidence type="ECO:0000259" key="8">
    <source>
        <dbReference type="PROSITE" id="PS50089"/>
    </source>
</evidence>
<evidence type="ECO:0000256" key="4">
    <source>
        <dbReference type="ARBA" id="ARBA00023254"/>
    </source>
</evidence>
<evidence type="ECO:0000256" key="6">
    <source>
        <dbReference type="SAM" id="Coils"/>
    </source>
</evidence>
<feature type="region of interest" description="Disordered" evidence="7">
    <location>
        <begin position="274"/>
        <end position="308"/>
    </location>
</feature>
<keyword evidence="4" id="KW-0469">Meiosis</keyword>
<protein>
    <recommendedName>
        <fullName evidence="8">RING-type domain-containing protein</fullName>
    </recommendedName>
</protein>
<dbReference type="PANTHER" id="PTHR22663">
    <property type="entry name" value="RING FINGER PROTEIN NARYA-RELATED"/>
    <property type="match status" value="1"/>
</dbReference>
<feature type="region of interest" description="Disordered" evidence="7">
    <location>
        <begin position="188"/>
        <end position="250"/>
    </location>
</feature>
<name>A0ABN7B8R7_9HEMI</name>
<sequence length="375" mass="41618">MNSLEFLHCNSCFAIPPAGSTPSGDYYLTNCGHTFCKNCINHSDPSAKCNKCGTNYKSIPLTSDLQGNLKLFFGPIGKIVKETLKIFLVQNGHCKIFIEEYVPKLESSYKEQSEKLNQMGREINALQSKYSSMCLENENLKKRLLSISSQMQSGRTKTPPQPSPAYMNFGGNPFDKRLTPSGLLTPSPSTISSMSRPNSAATFLRPSPSPIMGKGYHKSSNLDMKTTPARDWPNRGNFREPSKTPPMDRDYLKRVQHPKSIGLEGKTYRPQQFKLSSQPMMSAAGKSGRSSGSSMRSHSPCSSLQSLNSGEGEGWKYLKHRSICLRACAAPENKNHQITTHFSEPRPIITKIIVCTCVLSFHSGTFQHWISCCLA</sequence>
<evidence type="ECO:0000313" key="9">
    <source>
        <dbReference type="EMBL" id="BET00783.1"/>
    </source>
</evidence>
<keyword evidence="3" id="KW-0862">Zinc</keyword>
<evidence type="ECO:0000256" key="7">
    <source>
        <dbReference type="SAM" id="MobiDB-lite"/>
    </source>
</evidence>
<dbReference type="InterPro" id="IPR017907">
    <property type="entry name" value="Znf_RING_CS"/>
</dbReference>
<dbReference type="Gene3D" id="3.30.40.10">
    <property type="entry name" value="Zinc/RING finger domain, C3HC4 (zinc finger)"/>
    <property type="match status" value="1"/>
</dbReference>
<keyword evidence="2 5" id="KW-0863">Zinc-finger</keyword>
<evidence type="ECO:0000256" key="1">
    <source>
        <dbReference type="ARBA" id="ARBA00022723"/>
    </source>
</evidence>
<dbReference type="Proteomes" id="UP001307889">
    <property type="component" value="Chromosome 12"/>
</dbReference>
<accession>A0ABN7B8R7</accession>
<dbReference type="EMBL" id="AP028920">
    <property type="protein sequence ID" value="BET00783.1"/>
    <property type="molecule type" value="Genomic_DNA"/>
</dbReference>
<evidence type="ECO:0000256" key="5">
    <source>
        <dbReference type="PROSITE-ProRule" id="PRU00175"/>
    </source>
</evidence>
<evidence type="ECO:0000313" key="10">
    <source>
        <dbReference type="Proteomes" id="UP001307889"/>
    </source>
</evidence>
<dbReference type="InterPro" id="IPR001841">
    <property type="entry name" value="Znf_RING"/>
</dbReference>
<feature type="compositionally biased region" description="Polar residues" evidence="7">
    <location>
        <begin position="188"/>
        <end position="201"/>
    </location>
</feature>
<dbReference type="PROSITE" id="PS50089">
    <property type="entry name" value="ZF_RING_2"/>
    <property type="match status" value="1"/>
</dbReference>
<dbReference type="InterPro" id="IPR013083">
    <property type="entry name" value="Znf_RING/FYVE/PHD"/>
</dbReference>
<dbReference type="Pfam" id="PF14634">
    <property type="entry name" value="zf-RING_5"/>
    <property type="match status" value="1"/>
</dbReference>
<feature type="compositionally biased region" description="Low complexity" evidence="7">
    <location>
        <begin position="280"/>
        <end position="303"/>
    </location>
</feature>
<keyword evidence="1" id="KW-0479">Metal-binding</keyword>
<feature type="domain" description="RING-type" evidence="8">
    <location>
        <begin position="9"/>
        <end position="52"/>
    </location>
</feature>
<dbReference type="PANTHER" id="PTHR22663:SF17">
    <property type="entry name" value="RING FINGER PROTEIN NARYA-RELATED"/>
    <property type="match status" value="1"/>
</dbReference>
<dbReference type="SUPFAM" id="SSF57850">
    <property type="entry name" value="RING/U-box"/>
    <property type="match status" value="1"/>
</dbReference>
<reference evidence="9 10" key="1">
    <citation type="submission" date="2023-09" db="EMBL/GenBank/DDBJ databases">
        <title>Nesidiocoris tenuis whole genome shotgun sequence.</title>
        <authorList>
            <person name="Shibata T."/>
            <person name="Shimoda M."/>
            <person name="Kobayashi T."/>
            <person name="Uehara T."/>
        </authorList>
    </citation>
    <scope>NUCLEOTIDE SEQUENCE [LARGE SCALE GENOMIC DNA]</scope>
    <source>
        <strain evidence="9 10">Japan</strain>
    </source>
</reference>
<organism evidence="9 10">
    <name type="scientific">Nesidiocoris tenuis</name>
    <dbReference type="NCBI Taxonomy" id="355587"/>
    <lineage>
        <taxon>Eukaryota</taxon>
        <taxon>Metazoa</taxon>
        <taxon>Ecdysozoa</taxon>
        <taxon>Arthropoda</taxon>
        <taxon>Hexapoda</taxon>
        <taxon>Insecta</taxon>
        <taxon>Pterygota</taxon>
        <taxon>Neoptera</taxon>
        <taxon>Paraneoptera</taxon>
        <taxon>Hemiptera</taxon>
        <taxon>Heteroptera</taxon>
        <taxon>Panheteroptera</taxon>
        <taxon>Cimicomorpha</taxon>
        <taxon>Miridae</taxon>
        <taxon>Dicyphina</taxon>
        <taxon>Nesidiocoris</taxon>
    </lineage>
</organism>
<evidence type="ECO:0000256" key="3">
    <source>
        <dbReference type="ARBA" id="ARBA00022833"/>
    </source>
</evidence>
<proteinExistence type="predicted"/>
<feature type="compositionally biased region" description="Basic and acidic residues" evidence="7">
    <location>
        <begin position="237"/>
        <end position="250"/>
    </location>
</feature>
<evidence type="ECO:0000256" key="2">
    <source>
        <dbReference type="ARBA" id="ARBA00022771"/>
    </source>
</evidence>
<feature type="coiled-coil region" evidence="6">
    <location>
        <begin position="109"/>
        <end position="143"/>
    </location>
</feature>